<evidence type="ECO:0000313" key="1">
    <source>
        <dbReference type="EMBL" id="ASB90769.1"/>
    </source>
</evidence>
<dbReference type="SUPFAM" id="SSF55729">
    <property type="entry name" value="Acyl-CoA N-acyltransferases (Nat)"/>
    <property type="match status" value="1"/>
</dbReference>
<protein>
    <recommendedName>
        <fullName evidence="3">N-acetyltransferase domain-containing protein</fullName>
    </recommendedName>
</protein>
<reference evidence="1 2" key="1">
    <citation type="submission" date="2017-06" db="EMBL/GenBank/DDBJ databases">
        <title>Genome sequence of Bacillus sonorensis strain SRCM101395.</title>
        <authorList>
            <person name="Cho S.H."/>
        </authorList>
    </citation>
    <scope>NUCLEOTIDE SEQUENCE [LARGE SCALE GENOMIC DNA]</scope>
    <source>
        <strain evidence="1 2">SRCM101395</strain>
    </source>
</reference>
<dbReference type="InterPro" id="IPR016181">
    <property type="entry name" value="Acyl_CoA_acyltransferase"/>
</dbReference>
<sequence>MLHEGIKQLEKVRKIFVDVEKENQIGKTFYTAKGFEKVSEYDEDFEGHILKTVRMVLTR</sequence>
<evidence type="ECO:0008006" key="3">
    <source>
        <dbReference type="Google" id="ProtNLM"/>
    </source>
</evidence>
<keyword evidence="2" id="KW-1185">Reference proteome</keyword>
<name>A0ABM6LMX6_9BACI</name>
<proteinExistence type="predicted"/>
<dbReference type="Gene3D" id="3.40.630.30">
    <property type="match status" value="1"/>
</dbReference>
<dbReference type="Proteomes" id="UP000196877">
    <property type="component" value="Chromosome"/>
</dbReference>
<organism evidence="1 2">
    <name type="scientific">Bacillus sonorensis</name>
    <dbReference type="NCBI Taxonomy" id="119858"/>
    <lineage>
        <taxon>Bacteria</taxon>
        <taxon>Bacillati</taxon>
        <taxon>Bacillota</taxon>
        <taxon>Bacilli</taxon>
        <taxon>Bacillales</taxon>
        <taxon>Bacillaceae</taxon>
        <taxon>Bacillus</taxon>
    </lineage>
</organism>
<evidence type="ECO:0000313" key="2">
    <source>
        <dbReference type="Proteomes" id="UP000196877"/>
    </source>
</evidence>
<gene>
    <name evidence="1" type="ORF">S101395_04267</name>
</gene>
<accession>A0ABM6LMX6</accession>
<dbReference type="EMBL" id="CP021920">
    <property type="protein sequence ID" value="ASB90769.1"/>
    <property type="molecule type" value="Genomic_DNA"/>
</dbReference>